<dbReference type="AlphaFoldDB" id="A0A626HZT8"/>
<sequence length="83" mass="10261">MLMTRRLLRWPLLYLLTLLHLSQMFSLRLPMRLPPFWLCQPTPRWLMPPRLLWSPYLRCSPQMLRMRLPVWLMLLPLRLHSLL</sequence>
<proteinExistence type="predicted"/>
<feature type="non-terminal residue" evidence="1">
    <location>
        <position position="83"/>
    </location>
</feature>
<protein>
    <recommendedName>
        <fullName evidence="2">Virulence protein MsgA</fullName>
    </recommendedName>
</protein>
<reference evidence="1" key="1">
    <citation type="submission" date="2018-07" db="EMBL/GenBank/DDBJ databases">
        <authorList>
            <person name="Ashton P.M."/>
            <person name="Dallman T."/>
            <person name="Nair S."/>
            <person name="De Pinna E."/>
            <person name="Peters T."/>
            <person name="Grant K."/>
        </authorList>
    </citation>
    <scope>NUCLEOTIDE SEQUENCE</scope>
    <source>
        <strain evidence="1">131525</strain>
    </source>
</reference>
<accession>A0A626HZT8</accession>
<comment type="caution">
    <text evidence="1">The sequence shown here is derived from an EMBL/GenBank/DDBJ whole genome shotgun (WGS) entry which is preliminary data.</text>
</comment>
<gene>
    <name evidence="1" type="ORF">A4J95_24405</name>
</gene>
<organism evidence="1">
    <name type="scientific">Salmonella enteritidis</name>
    <dbReference type="NCBI Taxonomy" id="149539"/>
    <lineage>
        <taxon>Bacteria</taxon>
        <taxon>Pseudomonadati</taxon>
        <taxon>Pseudomonadota</taxon>
        <taxon>Gammaproteobacteria</taxon>
        <taxon>Enterobacterales</taxon>
        <taxon>Enterobacteriaceae</taxon>
        <taxon>Salmonella</taxon>
    </lineage>
</organism>
<dbReference type="EMBL" id="AALLKN010000154">
    <property type="protein sequence ID" value="EDA8421252.1"/>
    <property type="molecule type" value="Genomic_DNA"/>
</dbReference>
<name>A0A626HZT8_SALEN</name>
<evidence type="ECO:0000313" key="1">
    <source>
        <dbReference type="EMBL" id="EDA8421252.1"/>
    </source>
</evidence>
<evidence type="ECO:0008006" key="2">
    <source>
        <dbReference type="Google" id="ProtNLM"/>
    </source>
</evidence>